<dbReference type="EMBL" id="JAHWXQ010000004">
    <property type="protein sequence ID" value="MBW3366327.1"/>
    <property type="molecule type" value="Genomic_DNA"/>
</dbReference>
<dbReference type="Proteomes" id="UP000774935">
    <property type="component" value="Unassembled WGS sequence"/>
</dbReference>
<organism evidence="2 3">
    <name type="scientific">Pontibacter populi</name>
    <dbReference type="NCBI Taxonomy" id="890055"/>
    <lineage>
        <taxon>Bacteria</taxon>
        <taxon>Pseudomonadati</taxon>
        <taxon>Bacteroidota</taxon>
        <taxon>Cytophagia</taxon>
        <taxon>Cytophagales</taxon>
        <taxon>Hymenobacteraceae</taxon>
        <taxon>Pontibacter</taxon>
    </lineage>
</organism>
<accession>A0ABS6XEB9</accession>
<evidence type="ECO:0000313" key="2">
    <source>
        <dbReference type="EMBL" id="MBW3366327.1"/>
    </source>
</evidence>
<gene>
    <name evidence="2" type="ORF">KYK27_14790</name>
</gene>
<reference evidence="2 3" key="1">
    <citation type="submission" date="2021-07" db="EMBL/GenBank/DDBJ databases">
        <authorList>
            <person name="Kim M.K."/>
        </authorList>
    </citation>
    <scope>NUCLEOTIDE SEQUENCE [LARGE SCALE GENOMIC DNA]</scope>
    <source>
        <strain evidence="2 3">HLY7-15</strain>
    </source>
</reference>
<dbReference type="Pfam" id="PF13715">
    <property type="entry name" value="CarbopepD_reg_2"/>
    <property type="match status" value="1"/>
</dbReference>
<evidence type="ECO:0000256" key="1">
    <source>
        <dbReference type="SAM" id="SignalP"/>
    </source>
</evidence>
<proteinExistence type="predicted"/>
<dbReference type="SUPFAM" id="SSF49464">
    <property type="entry name" value="Carboxypeptidase regulatory domain-like"/>
    <property type="match status" value="1"/>
</dbReference>
<evidence type="ECO:0000313" key="3">
    <source>
        <dbReference type="Proteomes" id="UP000774935"/>
    </source>
</evidence>
<dbReference type="InterPro" id="IPR008969">
    <property type="entry name" value="CarboxyPept-like_regulatory"/>
</dbReference>
<keyword evidence="3" id="KW-1185">Reference proteome</keyword>
<feature type="chain" id="PRO_5046072289" evidence="1">
    <location>
        <begin position="30"/>
        <end position="222"/>
    </location>
</feature>
<feature type="signal peptide" evidence="1">
    <location>
        <begin position="1"/>
        <end position="29"/>
    </location>
</feature>
<name>A0ABS6XEB9_9BACT</name>
<protein>
    <submittedName>
        <fullName evidence="2">Carboxypeptidase-like regulatory domain-containing protein</fullName>
    </submittedName>
</protein>
<keyword evidence="1" id="KW-0732">Signal</keyword>
<comment type="caution">
    <text evidence="2">The sequence shown here is derived from an EMBL/GenBank/DDBJ whole genome shotgun (WGS) entry which is preliminary data.</text>
</comment>
<dbReference type="RefSeq" id="WP_199110930.1">
    <property type="nucleotide sequence ID" value="NZ_JAHWXQ010000004.1"/>
</dbReference>
<sequence length="222" mass="24733">MKSYLKALDSHVKLYKVLAATILVLLAFAATPEQAKAQGGQRVVQLSGFVTIGDSLYGVSNVSVYVPKTDRGVQTNRYGFFSLPVLTGDTVVFSALGYKKQTLVIPRTYPSSSYSIIMQMQEEAIELAEIQVIPWATERDFKEAVLSLKLPDEGRSAANKNVDPERLRELFATVPMDGNSNSKVFNQHQQIQAQNRYLIPTISPFAVLKLIDMLRNGEFKKK</sequence>